<protein>
    <recommendedName>
        <fullName evidence="2">LysM domain-containing protein</fullName>
    </recommendedName>
</protein>
<dbReference type="InterPro" id="IPR016047">
    <property type="entry name" value="M23ase_b-sheet_dom"/>
</dbReference>
<dbReference type="PANTHER" id="PTHR21666:SF270">
    <property type="entry name" value="MUREIN HYDROLASE ACTIVATOR ENVC"/>
    <property type="match status" value="1"/>
</dbReference>
<dbReference type="AlphaFoldDB" id="A0A1J5INX9"/>
<dbReference type="InterPro" id="IPR011055">
    <property type="entry name" value="Dup_hybrid_motif"/>
</dbReference>
<evidence type="ECO:0000313" key="4">
    <source>
        <dbReference type="Proteomes" id="UP000183245"/>
    </source>
</evidence>
<feature type="region of interest" description="Disordered" evidence="1">
    <location>
        <begin position="296"/>
        <end position="329"/>
    </location>
</feature>
<dbReference type="PROSITE" id="PS51782">
    <property type="entry name" value="LYSM"/>
    <property type="match status" value="2"/>
</dbReference>
<dbReference type="GO" id="GO:0004222">
    <property type="term" value="F:metalloendopeptidase activity"/>
    <property type="evidence" value="ECO:0007669"/>
    <property type="project" value="TreeGrafter"/>
</dbReference>
<dbReference type="Gene3D" id="2.70.70.10">
    <property type="entry name" value="Glucose Permease (Domain IIA)"/>
    <property type="match status" value="1"/>
</dbReference>
<organism evidence="3 4">
    <name type="scientific">Candidatus Wirthbacteria bacterium CG2_30_54_11</name>
    <dbReference type="NCBI Taxonomy" id="1817892"/>
    <lineage>
        <taxon>Bacteria</taxon>
        <taxon>Candidatus Wirthbacteria</taxon>
    </lineage>
</organism>
<dbReference type="CDD" id="cd12797">
    <property type="entry name" value="M23_peptidase"/>
    <property type="match status" value="1"/>
</dbReference>
<dbReference type="SUPFAM" id="SSF54106">
    <property type="entry name" value="LysM domain"/>
    <property type="match status" value="2"/>
</dbReference>
<feature type="domain" description="LysM" evidence="2">
    <location>
        <begin position="247"/>
        <end position="291"/>
    </location>
</feature>
<proteinExistence type="predicted"/>
<dbReference type="SUPFAM" id="SSF51261">
    <property type="entry name" value="Duplicated hybrid motif"/>
    <property type="match status" value="1"/>
</dbReference>
<comment type="caution">
    <text evidence="3">The sequence shown here is derived from an EMBL/GenBank/DDBJ whole genome shotgun (WGS) entry which is preliminary data.</text>
</comment>
<evidence type="ECO:0000259" key="2">
    <source>
        <dbReference type="PROSITE" id="PS51782"/>
    </source>
</evidence>
<dbReference type="STRING" id="1817892.AUK40_01540"/>
<dbReference type="EMBL" id="MNZT01000027">
    <property type="protein sequence ID" value="OIP98427.1"/>
    <property type="molecule type" value="Genomic_DNA"/>
</dbReference>
<dbReference type="Proteomes" id="UP000183245">
    <property type="component" value="Unassembled WGS sequence"/>
</dbReference>
<dbReference type="InterPro" id="IPR018392">
    <property type="entry name" value="LysM"/>
</dbReference>
<dbReference type="SMART" id="SM00257">
    <property type="entry name" value="LysM"/>
    <property type="match status" value="2"/>
</dbReference>
<evidence type="ECO:0000313" key="3">
    <source>
        <dbReference type="EMBL" id="OIP98427.1"/>
    </source>
</evidence>
<feature type="domain" description="LysM" evidence="2">
    <location>
        <begin position="197"/>
        <end position="241"/>
    </location>
</feature>
<name>A0A1J5INX9_9BACT</name>
<evidence type="ECO:0000256" key="1">
    <source>
        <dbReference type="SAM" id="MobiDB-lite"/>
    </source>
</evidence>
<dbReference type="CDD" id="cd00118">
    <property type="entry name" value="LysM"/>
    <property type="match status" value="2"/>
</dbReference>
<feature type="compositionally biased region" description="Low complexity" evidence="1">
    <location>
        <begin position="312"/>
        <end position="329"/>
    </location>
</feature>
<dbReference type="Gene3D" id="3.10.350.10">
    <property type="entry name" value="LysM domain"/>
    <property type="match status" value="2"/>
</dbReference>
<reference evidence="3 4" key="1">
    <citation type="journal article" date="2016" name="Environ. Microbiol.">
        <title>Genomic resolution of a cold subsurface aquifer community provides metabolic insights for novel microbes adapted to high CO concentrations.</title>
        <authorList>
            <person name="Probst A.J."/>
            <person name="Castelle C.J."/>
            <person name="Singh A."/>
            <person name="Brown C.T."/>
            <person name="Anantharaman K."/>
            <person name="Sharon I."/>
            <person name="Hug L.A."/>
            <person name="Burstein D."/>
            <person name="Emerson J.B."/>
            <person name="Thomas B.C."/>
            <person name="Banfield J.F."/>
        </authorList>
    </citation>
    <scope>NUCLEOTIDE SEQUENCE [LARGE SCALE GENOMIC DNA]</scope>
    <source>
        <strain evidence="3">CG2_30_54_11</strain>
    </source>
</reference>
<dbReference type="Pfam" id="PF01476">
    <property type="entry name" value="LysM"/>
    <property type="match status" value="2"/>
</dbReference>
<dbReference type="InterPro" id="IPR036779">
    <property type="entry name" value="LysM_dom_sf"/>
</dbReference>
<accession>A0A1J5INX9</accession>
<dbReference type="PANTHER" id="PTHR21666">
    <property type="entry name" value="PEPTIDASE-RELATED"/>
    <property type="match status" value="1"/>
</dbReference>
<dbReference type="InterPro" id="IPR050570">
    <property type="entry name" value="Cell_wall_metabolism_enzyme"/>
</dbReference>
<gene>
    <name evidence="3" type="ORF">AUK40_01540</name>
</gene>
<dbReference type="Pfam" id="PF01551">
    <property type="entry name" value="Peptidase_M23"/>
    <property type="match status" value="1"/>
</dbReference>
<sequence>MSPPPARLAFEGGLPSEGGVTSLASDMTGYVKIEKISFRRYTAQYVAMQSGYDMTMKIRVRRLWATFRRRFDVLFRPVRLRDILAVMGRAVIRVGSAVMYLPTVAVRKFLQLFISSVGSTRFAMHLFVLTIGVIISVSGLLKNGTIGVASGQESRYVVAFGSTMESNDFASFIEGGYLIKSNIPVTTTPLRGLVGAQEYIVQPGDTLSVIAANFGVSMKTIEWANQIADIKKLRPGQKLTILPASGIAYTVTEGETINSIAENFGISAGDLIAQNDLVAPVRLSIDQQLVVPVTDSQIPNMPKPEPKVIAKSSGSGSSSSSRSSASVPVGSVVGSGQFVWPTSGKITNNCAQHGARDCAIDINNRSYPPVVAADDGVVVVAGWVDNYGYGNRVEIDHGNGYKTRYAHLNEIYVEVGQEVSQGQIIGQLGSTGRSTGPHLHFMIIENGTPRDPLLFL</sequence>